<gene>
    <name evidence="1" type="ORF">CK203_115433</name>
</gene>
<evidence type="ECO:0000313" key="1">
    <source>
        <dbReference type="EMBL" id="RVW25666.1"/>
    </source>
</evidence>
<dbReference type="EMBL" id="QGNW01002071">
    <property type="protein sequence ID" value="RVW25666.1"/>
    <property type="molecule type" value="Genomic_DNA"/>
</dbReference>
<evidence type="ECO:0000313" key="2">
    <source>
        <dbReference type="Proteomes" id="UP000288805"/>
    </source>
</evidence>
<accession>A0A438CR30</accession>
<comment type="caution">
    <text evidence="1">The sequence shown here is derived from an EMBL/GenBank/DDBJ whole genome shotgun (WGS) entry which is preliminary data.</text>
</comment>
<proteinExistence type="predicted"/>
<protein>
    <submittedName>
        <fullName evidence="1">Uncharacterized protein</fullName>
    </submittedName>
</protein>
<dbReference type="Proteomes" id="UP000288805">
    <property type="component" value="Unassembled WGS sequence"/>
</dbReference>
<name>A0A438CR30_VITVI</name>
<sequence>MTSSRAEINGMMVMVQSTLRLNFFNYGSSCQTRPITLTTLYEMMMDLTWRIELILSKYQSSSRGAPRVVMLSLPHLTSPASVTLGASQP</sequence>
<organism evidence="1 2">
    <name type="scientific">Vitis vinifera</name>
    <name type="common">Grape</name>
    <dbReference type="NCBI Taxonomy" id="29760"/>
    <lineage>
        <taxon>Eukaryota</taxon>
        <taxon>Viridiplantae</taxon>
        <taxon>Streptophyta</taxon>
        <taxon>Embryophyta</taxon>
        <taxon>Tracheophyta</taxon>
        <taxon>Spermatophyta</taxon>
        <taxon>Magnoliopsida</taxon>
        <taxon>eudicotyledons</taxon>
        <taxon>Gunneridae</taxon>
        <taxon>Pentapetalae</taxon>
        <taxon>rosids</taxon>
        <taxon>Vitales</taxon>
        <taxon>Vitaceae</taxon>
        <taxon>Viteae</taxon>
        <taxon>Vitis</taxon>
    </lineage>
</organism>
<dbReference type="AlphaFoldDB" id="A0A438CR30"/>
<reference evidence="1 2" key="1">
    <citation type="journal article" date="2018" name="PLoS Genet.">
        <title>Population sequencing reveals clonal diversity and ancestral inbreeding in the grapevine cultivar Chardonnay.</title>
        <authorList>
            <person name="Roach M.J."/>
            <person name="Johnson D.L."/>
            <person name="Bohlmann J."/>
            <person name="van Vuuren H.J."/>
            <person name="Jones S.J."/>
            <person name="Pretorius I.S."/>
            <person name="Schmidt S.A."/>
            <person name="Borneman A.R."/>
        </authorList>
    </citation>
    <scope>NUCLEOTIDE SEQUENCE [LARGE SCALE GENOMIC DNA]</scope>
    <source>
        <strain evidence="2">cv. Chardonnay</strain>
        <tissue evidence="1">Leaf</tissue>
    </source>
</reference>